<comment type="caution">
    <text evidence="11">The sequence shown here is derived from an EMBL/GenBank/DDBJ whole genome shotgun (WGS) entry which is preliminary data.</text>
</comment>
<reference evidence="11" key="1">
    <citation type="journal article" date="2023" name="bioRxiv">
        <title>Scaffold-level genome assemblies of two parasitoid biocontrol wasps reveal the parthenogenesis mechanism and an associated novel virus.</title>
        <authorList>
            <person name="Inwood S."/>
            <person name="Skelly J."/>
            <person name="Guhlin J."/>
            <person name="Harrop T."/>
            <person name="Goldson S."/>
            <person name="Dearden P."/>
        </authorList>
    </citation>
    <scope>NUCLEOTIDE SEQUENCE</scope>
    <source>
        <strain evidence="11">Lincoln</strain>
        <tissue evidence="11">Whole body</tissue>
    </source>
</reference>
<feature type="domain" description="EF-hand" evidence="9">
    <location>
        <begin position="223"/>
        <end position="258"/>
    </location>
</feature>
<reference evidence="11" key="2">
    <citation type="submission" date="2023-03" db="EMBL/GenBank/DDBJ databases">
        <authorList>
            <person name="Inwood S.N."/>
            <person name="Skelly J.G."/>
            <person name="Guhlin J."/>
            <person name="Harrop T.W.R."/>
            <person name="Goldson S.G."/>
            <person name="Dearden P.K."/>
        </authorList>
    </citation>
    <scope>NUCLEOTIDE SEQUENCE</scope>
    <source>
        <strain evidence="11">Lincoln</strain>
        <tissue evidence="11">Whole body</tissue>
    </source>
</reference>
<gene>
    <name evidence="11" type="ORF">PV327_004900</name>
</gene>
<protein>
    <recommendedName>
        <fullName evidence="1">Glucosidase 2 subunit beta</fullName>
    </recommendedName>
</protein>
<feature type="compositionally biased region" description="Acidic residues" evidence="7">
    <location>
        <begin position="340"/>
        <end position="360"/>
    </location>
</feature>
<evidence type="ECO:0000259" key="9">
    <source>
        <dbReference type="PROSITE" id="PS50222"/>
    </source>
</evidence>
<dbReference type="InterPro" id="IPR018247">
    <property type="entry name" value="EF_Hand_1_Ca_BS"/>
</dbReference>
<dbReference type="GO" id="GO:0017177">
    <property type="term" value="C:glucosidase II complex"/>
    <property type="evidence" value="ECO:0007669"/>
    <property type="project" value="TreeGrafter"/>
</dbReference>
<dbReference type="InterPro" id="IPR002048">
    <property type="entry name" value="EF_hand_dom"/>
</dbReference>
<dbReference type="GO" id="GO:0005509">
    <property type="term" value="F:calcium ion binding"/>
    <property type="evidence" value="ECO:0007669"/>
    <property type="project" value="InterPro"/>
</dbReference>
<evidence type="ECO:0000313" key="11">
    <source>
        <dbReference type="EMBL" id="KAK0167512.1"/>
    </source>
</evidence>
<evidence type="ECO:0000256" key="4">
    <source>
        <dbReference type="ARBA" id="ARBA00022837"/>
    </source>
</evidence>
<feature type="region of interest" description="Disordered" evidence="7">
    <location>
        <begin position="328"/>
        <end position="386"/>
    </location>
</feature>
<feature type="coiled-coil region" evidence="6">
    <location>
        <begin position="394"/>
        <end position="421"/>
    </location>
</feature>
<dbReference type="PANTHER" id="PTHR12630">
    <property type="entry name" value="N-LINKED OLIGOSACCHARIDE PROCESSING"/>
    <property type="match status" value="1"/>
</dbReference>
<name>A0AA39FDE0_MICHY</name>
<keyword evidence="3" id="KW-0256">Endoplasmic reticulum</keyword>
<keyword evidence="12" id="KW-1185">Reference proteome</keyword>
<dbReference type="Pfam" id="PF13015">
    <property type="entry name" value="PRKCSH_1"/>
    <property type="match status" value="1"/>
</dbReference>
<keyword evidence="5" id="KW-1015">Disulfide bond</keyword>
<dbReference type="InterPro" id="IPR011992">
    <property type="entry name" value="EF-hand-dom_pair"/>
</dbReference>
<feature type="domain" description="MRH" evidence="10">
    <location>
        <begin position="437"/>
        <end position="539"/>
    </location>
</feature>
<accession>A0AA39FDE0</accession>
<dbReference type="InterPro" id="IPR044865">
    <property type="entry name" value="MRH_dom"/>
</dbReference>
<dbReference type="PROSITE" id="PS51914">
    <property type="entry name" value="MRH"/>
    <property type="match status" value="1"/>
</dbReference>
<sequence length="550" mass="62075">MISHLVFIGIAALAIPLDISHVASVEVSRIRGISISVNSLYTPNTDFECLDGNGKITFDKVNDDYCDCGDGSDEPGTSACSNGSFFCQNSGYKSLHIPSGRVNDGICDCCDGTDEYTSDKHCINNCFELGKEANAEAEKTAQLFKEGNKIRIEMMAQGKKLKNEHTVKLTKYKSDYEEAELVKKEKEIIRNEAEEREKVALEKYKPREPEPTQSVNNEGDDRGQLTEAEEYFKMLDKDESGTVTMLEIQHLMTFDKDGNGVITEEEAMYFLGHQHEVNLQEFIEKSWSNIKPFIMREQGSFEPPRNDVNNDAENNDAKQIPEQAEKHHYDHHGDDNFGGADDEYEDENEEEPENEIERDDGDDHHEIAHEDDDQEQEPSKVEYDEETQTIVDEASAARTQYHQAEKALLDLQNEIRGLEGKIGRDYGPDDVFASLDGQCFQFTNFEYIYSMCMYGRTTQSAKSGGSEVLLGQWNDWTGTEMNNKYSQMKFTGGATCWNGPTRSSTVDLRCGLENKLVAVAEPRRCEYTMIFETPAVCNADVNVNGSHDEL</sequence>
<dbReference type="InterPro" id="IPR009011">
    <property type="entry name" value="Man6P_isomerase_rcpt-bd_dom_sf"/>
</dbReference>
<feature type="signal peptide" evidence="8">
    <location>
        <begin position="1"/>
        <end position="24"/>
    </location>
</feature>
<evidence type="ECO:0000256" key="2">
    <source>
        <dbReference type="ARBA" id="ARBA00022729"/>
    </source>
</evidence>
<dbReference type="Pfam" id="PF13202">
    <property type="entry name" value="EF-hand_5"/>
    <property type="match status" value="1"/>
</dbReference>
<dbReference type="PROSITE" id="PS50222">
    <property type="entry name" value="EF_HAND_2"/>
    <property type="match status" value="1"/>
</dbReference>
<evidence type="ECO:0000256" key="7">
    <source>
        <dbReference type="SAM" id="MobiDB-lite"/>
    </source>
</evidence>
<dbReference type="GO" id="GO:0006491">
    <property type="term" value="P:N-glycan processing"/>
    <property type="evidence" value="ECO:0007669"/>
    <property type="project" value="TreeGrafter"/>
</dbReference>
<dbReference type="EMBL" id="JAQQBR010001832">
    <property type="protein sequence ID" value="KAK0167512.1"/>
    <property type="molecule type" value="Genomic_DNA"/>
</dbReference>
<feature type="compositionally biased region" description="Basic and acidic residues" evidence="7">
    <location>
        <begin position="200"/>
        <end position="210"/>
    </location>
</feature>
<dbReference type="Proteomes" id="UP001168972">
    <property type="component" value="Unassembled WGS sequence"/>
</dbReference>
<evidence type="ECO:0000259" key="10">
    <source>
        <dbReference type="PROSITE" id="PS51914"/>
    </source>
</evidence>
<dbReference type="PANTHER" id="PTHR12630:SF1">
    <property type="entry name" value="GLUCOSIDASE 2 SUBUNIT BETA"/>
    <property type="match status" value="1"/>
</dbReference>
<organism evidence="11 12">
    <name type="scientific">Microctonus hyperodae</name>
    <name type="common">Parasitoid wasp</name>
    <dbReference type="NCBI Taxonomy" id="165561"/>
    <lineage>
        <taxon>Eukaryota</taxon>
        <taxon>Metazoa</taxon>
        <taxon>Ecdysozoa</taxon>
        <taxon>Arthropoda</taxon>
        <taxon>Hexapoda</taxon>
        <taxon>Insecta</taxon>
        <taxon>Pterygota</taxon>
        <taxon>Neoptera</taxon>
        <taxon>Endopterygota</taxon>
        <taxon>Hymenoptera</taxon>
        <taxon>Apocrita</taxon>
        <taxon>Ichneumonoidea</taxon>
        <taxon>Braconidae</taxon>
        <taxon>Euphorinae</taxon>
        <taxon>Microctonus</taxon>
    </lineage>
</organism>
<dbReference type="Gene3D" id="1.10.238.10">
    <property type="entry name" value="EF-hand"/>
    <property type="match status" value="1"/>
</dbReference>
<dbReference type="SUPFAM" id="SSF47473">
    <property type="entry name" value="EF-hand"/>
    <property type="match status" value="1"/>
</dbReference>
<dbReference type="PROSITE" id="PS00018">
    <property type="entry name" value="EF_HAND_1"/>
    <property type="match status" value="1"/>
</dbReference>
<dbReference type="AlphaFoldDB" id="A0AA39FDE0"/>
<proteinExistence type="predicted"/>
<keyword evidence="6" id="KW-0175">Coiled coil</keyword>
<feature type="region of interest" description="Disordered" evidence="7">
    <location>
        <begin position="200"/>
        <end position="224"/>
    </location>
</feature>
<evidence type="ECO:0000256" key="1">
    <source>
        <dbReference type="ARBA" id="ARBA00022387"/>
    </source>
</evidence>
<dbReference type="SUPFAM" id="SSF50911">
    <property type="entry name" value="Mannose 6-phosphate receptor domain"/>
    <property type="match status" value="1"/>
</dbReference>
<dbReference type="Gene3D" id="2.70.130.10">
    <property type="entry name" value="Mannose-6-phosphate receptor binding domain"/>
    <property type="match status" value="1"/>
</dbReference>
<evidence type="ECO:0000256" key="8">
    <source>
        <dbReference type="SAM" id="SignalP"/>
    </source>
</evidence>
<feature type="chain" id="PRO_5041457686" description="Glucosidase 2 subunit beta" evidence="8">
    <location>
        <begin position="25"/>
        <end position="550"/>
    </location>
</feature>
<dbReference type="InterPro" id="IPR039794">
    <property type="entry name" value="Gtb1-like"/>
</dbReference>
<dbReference type="InterPro" id="IPR036607">
    <property type="entry name" value="PRKCSH"/>
</dbReference>
<evidence type="ECO:0000313" key="12">
    <source>
        <dbReference type="Proteomes" id="UP001168972"/>
    </source>
</evidence>
<keyword evidence="4" id="KW-0106">Calcium</keyword>
<evidence type="ECO:0000256" key="6">
    <source>
        <dbReference type="SAM" id="Coils"/>
    </source>
</evidence>
<keyword evidence="2 8" id="KW-0732">Signal</keyword>
<evidence type="ECO:0000256" key="3">
    <source>
        <dbReference type="ARBA" id="ARBA00022824"/>
    </source>
</evidence>
<dbReference type="Pfam" id="PF12999">
    <property type="entry name" value="PRKCSH-like"/>
    <property type="match status" value="1"/>
</dbReference>
<dbReference type="InterPro" id="IPR028146">
    <property type="entry name" value="PRKCSH_N"/>
</dbReference>
<evidence type="ECO:0000256" key="5">
    <source>
        <dbReference type="ARBA" id="ARBA00023157"/>
    </source>
</evidence>